<feature type="transmembrane region" description="Helical" evidence="5">
    <location>
        <begin position="108"/>
        <end position="131"/>
    </location>
</feature>
<evidence type="ECO:0000256" key="2">
    <source>
        <dbReference type="ARBA" id="ARBA00022692"/>
    </source>
</evidence>
<evidence type="ECO:0000313" key="6">
    <source>
        <dbReference type="EMBL" id="KAL2048870.1"/>
    </source>
</evidence>
<dbReference type="Gene3D" id="1.20.1250.20">
    <property type="entry name" value="MFS general substrate transporter like domains"/>
    <property type="match status" value="1"/>
</dbReference>
<accession>A0ABR4AUC8</accession>
<protein>
    <submittedName>
        <fullName evidence="6">Uncharacterized protein</fullName>
    </submittedName>
</protein>
<name>A0ABR4AUC8_9LECA</name>
<keyword evidence="4 5" id="KW-0472">Membrane</keyword>
<evidence type="ECO:0000256" key="5">
    <source>
        <dbReference type="SAM" id="Phobius"/>
    </source>
</evidence>
<gene>
    <name evidence="6" type="ORF">ABVK25_010876</name>
</gene>
<evidence type="ECO:0000313" key="7">
    <source>
        <dbReference type="Proteomes" id="UP001590951"/>
    </source>
</evidence>
<evidence type="ECO:0000256" key="1">
    <source>
        <dbReference type="ARBA" id="ARBA00004141"/>
    </source>
</evidence>
<comment type="subcellular location">
    <subcellularLocation>
        <location evidence="1">Membrane</location>
        <topology evidence="1">Multi-pass membrane protein</topology>
    </subcellularLocation>
</comment>
<proteinExistence type="predicted"/>
<keyword evidence="2 5" id="KW-0812">Transmembrane</keyword>
<keyword evidence="3 5" id="KW-1133">Transmembrane helix</keyword>
<dbReference type="Proteomes" id="UP001590951">
    <property type="component" value="Unassembled WGS sequence"/>
</dbReference>
<dbReference type="PANTHER" id="PTHR23502:SF47">
    <property type="entry name" value="MAJOR FACILITATOR SUPERFAMILY (MFS) PROFILE DOMAIN-CONTAINING PROTEIN-RELATED"/>
    <property type="match status" value="1"/>
</dbReference>
<sequence>MQRRLQMDGEVPEERLVPMMLGSVLLPIGMFWFGWTSNPDITWVPQVISSIFLGCGIILVFLQGLNYLIDVYKMNANSAISINAMFRGVLAAGFPMFAPYMFDNLGVPWAMSLLGFLCTAMVPVPFLFYIYGAKIRKWSKYSPS</sequence>
<keyword evidence="7" id="KW-1185">Reference proteome</keyword>
<reference evidence="6 7" key="1">
    <citation type="submission" date="2024-09" db="EMBL/GenBank/DDBJ databases">
        <title>Rethinking Asexuality: The Enigmatic Case of Functional Sexual Genes in Lepraria (Stereocaulaceae).</title>
        <authorList>
            <person name="Doellman M."/>
            <person name="Sun Y."/>
            <person name="Barcenas-Pena A."/>
            <person name="Lumbsch H.T."/>
            <person name="Grewe F."/>
        </authorList>
    </citation>
    <scope>NUCLEOTIDE SEQUENCE [LARGE SCALE GENOMIC DNA]</scope>
    <source>
        <strain evidence="6 7">Grewe 0041</strain>
    </source>
</reference>
<organism evidence="6 7">
    <name type="scientific">Lepraria finkii</name>
    <dbReference type="NCBI Taxonomy" id="1340010"/>
    <lineage>
        <taxon>Eukaryota</taxon>
        <taxon>Fungi</taxon>
        <taxon>Dikarya</taxon>
        <taxon>Ascomycota</taxon>
        <taxon>Pezizomycotina</taxon>
        <taxon>Lecanoromycetes</taxon>
        <taxon>OSLEUM clade</taxon>
        <taxon>Lecanoromycetidae</taxon>
        <taxon>Lecanorales</taxon>
        <taxon>Lecanorineae</taxon>
        <taxon>Stereocaulaceae</taxon>
        <taxon>Lepraria</taxon>
    </lineage>
</organism>
<dbReference type="PANTHER" id="PTHR23502">
    <property type="entry name" value="MAJOR FACILITATOR SUPERFAMILY"/>
    <property type="match status" value="1"/>
</dbReference>
<feature type="transmembrane region" description="Helical" evidence="5">
    <location>
        <begin position="16"/>
        <end position="35"/>
    </location>
</feature>
<evidence type="ECO:0000256" key="4">
    <source>
        <dbReference type="ARBA" id="ARBA00023136"/>
    </source>
</evidence>
<comment type="caution">
    <text evidence="6">The sequence shown here is derived from an EMBL/GenBank/DDBJ whole genome shotgun (WGS) entry which is preliminary data.</text>
</comment>
<dbReference type="SUPFAM" id="SSF103473">
    <property type="entry name" value="MFS general substrate transporter"/>
    <property type="match status" value="1"/>
</dbReference>
<dbReference type="InterPro" id="IPR036259">
    <property type="entry name" value="MFS_trans_sf"/>
</dbReference>
<feature type="transmembrane region" description="Helical" evidence="5">
    <location>
        <begin position="47"/>
        <end position="68"/>
    </location>
</feature>
<dbReference type="EMBL" id="JBHFEH010000077">
    <property type="protein sequence ID" value="KAL2048870.1"/>
    <property type="molecule type" value="Genomic_DNA"/>
</dbReference>
<evidence type="ECO:0000256" key="3">
    <source>
        <dbReference type="ARBA" id="ARBA00022989"/>
    </source>
</evidence>
<feature type="transmembrane region" description="Helical" evidence="5">
    <location>
        <begin position="80"/>
        <end position="102"/>
    </location>
</feature>